<dbReference type="OrthoDB" id="4539007at2"/>
<feature type="region of interest" description="Disordered" evidence="6">
    <location>
        <begin position="1"/>
        <end position="20"/>
    </location>
</feature>
<dbReference type="AlphaFoldDB" id="A0A318RNN6"/>
<evidence type="ECO:0000256" key="3">
    <source>
        <dbReference type="ARBA" id="ARBA00023125"/>
    </source>
</evidence>
<evidence type="ECO:0000313" key="9">
    <source>
        <dbReference type="Proteomes" id="UP000247591"/>
    </source>
</evidence>
<keyword evidence="3 5" id="KW-0238">DNA-binding</keyword>
<dbReference type="Gene3D" id="1.10.357.10">
    <property type="entry name" value="Tetracycline Repressor, domain 2"/>
    <property type="match status" value="1"/>
</dbReference>
<evidence type="ECO:0000256" key="1">
    <source>
        <dbReference type="ARBA" id="ARBA00022491"/>
    </source>
</evidence>
<feature type="compositionally biased region" description="Basic and acidic residues" evidence="6">
    <location>
        <begin position="9"/>
        <end position="20"/>
    </location>
</feature>
<dbReference type="PANTHER" id="PTHR30055">
    <property type="entry name" value="HTH-TYPE TRANSCRIPTIONAL REGULATOR RUTR"/>
    <property type="match status" value="1"/>
</dbReference>
<feature type="domain" description="HTH tetR-type" evidence="7">
    <location>
        <begin position="20"/>
        <end position="80"/>
    </location>
</feature>
<dbReference type="RefSeq" id="WP_110472082.1">
    <property type="nucleotide sequence ID" value="NZ_QJSP01000018.1"/>
</dbReference>
<keyword evidence="2" id="KW-0805">Transcription regulation</keyword>
<dbReference type="PROSITE" id="PS50977">
    <property type="entry name" value="HTH_TETR_2"/>
    <property type="match status" value="1"/>
</dbReference>
<organism evidence="8 9">
    <name type="scientific">Williamsia limnetica</name>
    <dbReference type="NCBI Taxonomy" id="882452"/>
    <lineage>
        <taxon>Bacteria</taxon>
        <taxon>Bacillati</taxon>
        <taxon>Actinomycetota</taxon>
        <taxon>Actinomycetes</taxon>
        <taxon>Mycobacteriales</taxon>
        <taxon>Nocardiaceae</taxon>
        <taxon>Williamsia</taxon>
    </lineage>
</organism>
<dbReference type="PANTHER" id="PTHR30055:SF234">
    <property type="entry name" value="HTH-TYPE TRANSCRIPTIONAL REGULATOR BETI"/>
    <property type="match status" value="1"/>
</dbReference>
<protein>
    <submittedName>
        <fullName evidence="8">TetR family transcriptional regulator</fullName>
    </submittedName>
</protein>
<dbReference type="Pfam" id="PF00440">
    <property type="entry name" value="TetR_N"/>
    <property type="match status" value="1"/>
</dbReference>
<dbReference type="Proteomes" id="UP000247591">
    <property type="component" value="Unassembled WGS sequence"/>
</dbReference>
<dbReference type="SUPFAM" id="SSF48498">
    <property type="entry name" value="Tetracyclin repressor-like, C-terminal domain"/>
    <property type="match status" value="1"/>
</dbReference>
<feature type="DNA-binding region" description="H-T-H motif" evidence="5">
    <location>
        <begin position="43"/>
        <end position="62"/>
    </location>
</feature>
<dbReference type="InterPro" id="IPR039538">
    <property type="entry name" value="BetI_C"/>
</dbReference>
<evidence type="ECO:0000259" key="7">
    <source>
        <dbReference type="PROSITE" id="PS50977"/>
    </source>
</evidence>
<dbReference type="PRINTS" id="PR00455">
    <property type="entry name" value="HTHTETR"/>
</dbReference>
<dbReference type="GO" id="GO:0000976">
    <property type="term" value="F:transcription cis-regulatory region binding"/>
    <property type="evidence" value="ECO:0007669"/>
    <property type="project" value="TreeGrafter"/>
</dbReference>
<keyword evidence="1" id="KW-0678">Repressor</keyword>
<dbReference type="InterPro" id="IPR001647">
    <property type="entry name" value="HTH_TetR"/>
</dbReference>
<evidence type="ECO:0000256" key="2">
    <source>
        <dbReference type="ARBA" id="ARBA00023015"/>
    </source>
</evidence>
<evidence type="ECO:0000256" key="4">
    <source>
        <dbReference type="ARBA" id="ARBA00023163"/>
    </source>
</evidence>
<dbReference type="EMBL" id="QJSP01000018">
    <property type="protein sequence ID" value="PYE13077.1"/>
    <property type="molecule type" value="Genomic_DNA"/>
</dbReference>
<sequence>MTPATDTTGDGRRTQQQRRDATKARLVDACVESLCEIGYQRSTISEICGRSGVSQGGLFRHFPTRLDLVIAAADEVRRRQFEAFSQSLSMLGVGTLSDCLLLVRAACRAPVNGAWYELLVAARTDADLRERLAPMLAEYHSQIADFARTIPAVQGLPPGQIEVVALTVVHLFDGESVAAAVNPQPALDDARLELVLGWLAGLAG</sequence>
<proteinExistence type="predicted"/>
<name>A0A318RNN6_WILLI</name>
<dbReference type="InterPro" id="IPR050109">
    <property type="entry name" value="HTH-type_TetR-like_transc_reg"/>
</dbReference>
<dbReference type="InterPro" id="IPR036271">
    <property type="entry name" value="Tet_transcr_reg_TetR-rel_C_sf"/>
</dbReference>
<keyword evidence="9" id="KW-1185">Reference proteome</keyword>
<dbReference type="SUPFAM" id="SSF46689">
    <property type="entry name" value="Homeodomain-like"/>
    <property type="match status" value="1"/>
</dbReference>
<keyword evidence="4" id="KW-0804">Transcription</keyword>
<comment type="caution">
    <text evidence="8">The sequence shown here is derived from an EMBL/GenBank/DDBJ whole genome shotgun (WGS) entry which is preliminary data.</text>
</comment>
<reference evidence="8 9" key="1">
    <citation type="submission" date="2018-06" db="EMBL/GenBank/DDBJ databases">
        <title>Genomic Encyclopedia of Type Strains, Phase IV (KMG-IV): sequencing the most valuable type-strain genomes for metagenomic binning, comparative biology and taxonomic classification.</title>
        <authorList>
            <person name="Goeker M."/>
        </authorList>
    </citation>
    <scope>NUCLEOTIDE SEQUENCE [LARGE SCALE GENOMIC DNA]</scope>
    <source>
        <strain evidence="8 9">DSM 45521</strain>
    </source>
</reference>
<dbReference type="InterPro" id="IPR009057">
    <property type="entry name" value="Homeodomain-like_sf"/>
</dbReference>
<dbReference type="Pfam" id="PF13977">
    <property type="entry name" value="TetR_C_6"/>
    <property type="match status" value="1"/>
</dbReference>
<accession>A0A318RNN6</accession>
<dbReference type="GO" id="GO:0003700">
    <property type="term" value="F:DNA-binding transcription factor activity"/>
    <property type="evidence" value="ECO:0007669"/>
    <property type="project" value="TreeGrafter"/>
</dbReference>
<evidence type="ECO:0000256" key="5">
    <source>
        <dbReference type="PROSITE-ProRule" id="PRU00335"/>
    </source>
</evidence>
<evidence type="ECO:0000256" key="6">
    <source>
        <dbReference type="SAM" id="MobiDB-lite"/>
    </source>
</evidence>
<gene>
    <name evidence="8" type="ORF">DFR67_11816</name>
</gene>
<evidence type="ECO:0000313" key="8">
    <source>
        <dbReference type="EMBL" id="PYE13077.1"/>
    </source>
</evidence>